<dbReference type="OrthoDB" id="2654667at2"/>
<evidence type="ECO:0000313" key="3">
    <source>
        <dbReference type="Proteomes" id="UP000315711"/>
    </source>
</evidence>
<dbReference type="EMBL" id="VLKZ01000005">
    <property type="protein sequence ID" value="TWI56221.1"/>
    <property type="molecule type" value="Genomic_DNA"/>
</dbReference>
<dbReference type="PROSITE" id="PS51257">
    <property type="entry name" value="PROKAR_LIPOPROTEIN"/>
    <property type="match status" value="1"/>
</dbReference>
<organism evidence="2 3">
    <name type="scientific">Halalkalibacter nanhaiisediminis</name>
    <dbReference type="NCBI Taxonomy" id="688079"/>
    <lineage>
        <taxon>Bacteria</taxon>
        <taxon>Bacillati</taxon>
        <taxon>Bacillota</taxon>
        <taxon>Bacilli</taxon>
        <taxon>Bacillales</taxon>
        <taxon>Bacillaceae</taxon>
        <taxon>Halalkalibacter</taxon>
    </lineage>
</organism>
<keyword evidence="1" id="KW-0732">Signal</keyword>
<feature type="signal peptide" evidence="1">
    <location>
        <begin position="1"/>
        <end position="20"/>
    </location>
</feature>
<comment type="caution">
    <text evidence="2">The sequence shown here is derived from an EMBL/GenBank/DDBJ whole genome shotgun (WGS) entry which is preliminary data.</text>
</comment>
<name>A0A562QHL1_9BACI</name>
<evidence type="ECO:0000313" key="2">
    <source>
        <dbReference type="EMBL" id="TWI56221.1"/>
    </source>
</evidence>
<keyword evidence="3" id="KW-1185">Reference proteome</keyword>
<dbReference type="InterPro" id="IPR025673">
    <property type="entry name" value="PCYCGC"/>
</dbReference>
<dbReference type="RefSeq" id="WP_144450424.1">
    <property type="nucleotide sequence ID" value="NZ_VLKZ01000005.1"/>
</dbReference>
<protein>
    <submittedName>
        <fullName evidence="2">Uncharacterized protein with PCYCGC motif</fullName>
    </submittedName>
</protein>
<dbReference type="Proteomes" id="UP000315711">
    <property type="component" value="Unassembled WGS sequence"/>
</dbReference>
<dbReference type="Pfam" id="PF13798">
    <property type="entry name" value="PCYCGC"/>
    <property type="match status" value="1"/>
</dbReference>
<dbReference type="AlphaFoldDB" id="A0A562QHL1"/>
<reference evidence="2 3" key="1">
    <citation type="journal article" date="2015" name="Stand. Genomic Sci.">
        <title>Genomic Encyclopedia of Bacterial and Archaeal Type Strains, Phase III: the genomes of soil and plant-associated and newly described type strains.</title>
        <authorList>
            <person name="Whitman W.B."/>
            <person name="Woyke T."/>
            <person name="Klenk H.P."/>
            <person name="Zhou Y."/>
            <person name="Lilburn T.G."/>
            <person name="Beck B.J."/>
            <person name="De Vos P."/>
            <person name="Vandamme P."/>
            <person name="Eisen J.A."/>
            <person name="Garrity G."/>
            <person name="Hugenholtz P."/>
            <person name="Kyrpides N.C."/>
        </authorList>
    </citation>
    <scope>NUCLEOTIDE SEQUENCE [LARGE SCALE GENOMIC DNA]</scope>
    <source>
        <strain evidence="2 3">CGMCC 1.10116</strain>
    </source>
</reference>
<feature type="chain" id="PRO_5038969345" evidence="1">
    <location>
        <begin position="21"/>
        <end position="164"/>
    </location>
</feature>
<gene>
    <name evidence="2" type="ORF">IQ10_02112</name>
</gene>
<accession>A0A562QHL1</accession>
<proteinExistence type="predicted"/>
<evidence type="ECO:0000256" key="1">
    <source>
        <dbReference type="SAM" id="SignalP"/>
    </source>
</evidence>
<sequence length="164" mass="18321">MKKLGILIMSVMLIAVGCQSGPEEESTTSEHTEHVNSLEDVHELTASIETLPSFLSNHPDTIADIYARVPHYQDVIEHMPCYCGCGETAGHRSSYDCFINIHNDDGSLVWDDHGAKCPVCLEIAYYSMELHDRGASLEEIREFVDDRYQEGFAEPTNTPMPSDV</sequence>